<protein>
    <submittedName>
        <fullName evidence="2">Saccharopine dehydrogenase</fullName>
    </submittedName>
</protein>
<dbReference type="SUPFAM" id="SSF51735">
    <property type="entry name" value="NAD(P)-binding Rossmann-fold domains"/>
    <property type="match status" value="1"/>
</dbReference>
<dbReference type="PANTHER" id="PTHR43796:SF2">
    <property type="entry name" value="CARBOXYNORSPERMIDINE SYNTHASE"/>
    <property type="match status" value="1"/>
</dbReference>
<dbReference type="Pfam" id="PF03435">
    <property type="entry name" value="Sacchrp_dh_NADP"/>
    <property type="match status" value="1"/>
</dbReference>
<dbReference type="RefSeq" id="WP_160604049.1">
    <property type="nucleotide sequence ID" value="NZ_WTYX01000001.1"/>
</dbReference>
<evidence type="ECO:0000313" key="2">
    <source>
        <dbReference type="EMBL" id="MXO90615.1"/>
    </source>
</evidence>
<dbReference type="Proteomes" id="UP000442714">
    <property type="component" value="Unassembled WGS sequence"/>
</dbReference>
<evidence type="ECO:0000313" key="3">
    <source>
        <dbReference type="Proteomes" id="UP000442714"/>
    </source>
</evidence>
<name>A0A844ZRZ0_9SPHN</name>
<comment type="caution">
    <text evidence="2">The sequence shown here is derived from an EMBL/GenBank/DDBJ whole genome shotgun (WGS) entry which is preliminary data.</text>
</comment>
<dbReference type="OrthoDB" id="528778at2"/>
<accession>A0A844ZRZ0</accession>
<dbReference type="InterPro" id="IPR036291">
    <property type="entry name" value="NAD(P)-bd_dom_sf"/>
</dbReference>
<dbReference type="InterPro" id="IPR005097">
    <property type="entry name" value="Sacchrp_dh_NADP-bd"/>
</dbReference>
<dbReference type="AlphaFoldDB" id="A0A844ZRZ0"/>
<evidence type="ECO:0000259" key="1">
    <source>
        <dbReference type="Pfam" id="PF03435"/>
    </source>
</evidence>
<feature type="domain" description="Saccharopine dehydrogenase NADP binding" evidence="1">
    <location>
        <begin position="10"/>
        <end position="126"/>
    </location>
</feature>
<sequence length="376" mass="40195">MIEKGQALKVLIVGGSGVFGSRLAKLAEQIEGVHLTLAGRNLARLEAVAGSLASRVSLRQLDRNAIDASDLAGFDVVVDSAGPFQASHSKVIEAAIAAGVNYIDLADGRDFVASFPRYDQAAKEAGIAMVTGASSIPALSHAVIDHLTLTWRQIDTIRIGIFPGNRAPRGRSVVEAILSYVGKPVRVFHEGRWGEVPGWGMTHREDIPGIGKRWASVCDTPEQDLLVKRYAPTRSAEFFAGLELGFLHLGLAGLSQLVRFKLLPGLRPFAGPMLWVAQRFLAFGSDRGAMTVRVSGVDGKGHAQTRSWVLNADANRGPNVPVLAAVALIRRLARGETLPEGASACSGMLSLEDFSDLFAQLEITTTTYLSQAHAAR</sequence>
<organism evidence="2 3">
    <name type="scientific">Pontixanthobacter aquaemixtae</name>
    <dbReference type="NCBI Taxonomy" id="1958940"/>
    <lineage>
        <taxon>Bacteria</taxon>
        <taxon>Pseudomonadati</taxon>
        <taxon>Pseudomonadota</taxon>
        <taxon>Alphaproteobacteria</taxon>
        <taxon>Sphingomonadales</taxon>
        <taxon>Erythrobacteraceae</taxon>
        <taxon>Pontixanthobacter</taxon>
    </lineage>
</organism>
<reference evidence="2 3" key="1">
    <citation type="submission" date="2019-12" db="EMBL/GenBank/DDBJ databases">
        <title>Genomic-based taxomic classification of the family Erythrobacteraceae.</title>
        <authorList>
            <person name="Xu L."/>
        </authorList>
    </citation>
    <scope>NUCLEOTIDE SEQUENCE [LARGE SCALE GENOMIC DNA]</scope>
    <source>
        <strain evidence="2 3">KCTC 52763</strain>
    </source>
</reference>
<dbReference type="EMBL" id="WTYX01000001">
    <property type="protein sequence ID" value="MXO90615.1"/>
    <property type="molecule type" value="Genomic_DNA"/>
</dbReference>
<gene>
    <name evidence="2" type="ORF">GRI41_07265</name>
</gene>
<proteinExistence type="predicted"/>
<dbReference type="Gene3D" id="3.40.50.720">
    <property type="entry name" value="NAD(P)-binding Rossmann-like Domain"/>
    <property type="match status" value="1"/>
</dbReference>
<dbReference type="PANTHER" id="PTHR43796">
    <property type="entry name" value="CARBOXYNORSPERMIDINE SYNTHASE"/>
    <property type="match status" value="1"/>
</dbReference>
<keyword evidence="3" id="KW-1185">Reference proteome</keyword>